<dbReference type="RefSeq" id="WP_109839557.1">
    <property type="nucleotide sequence ID" value="NZ_QGKM01000084.1"/>
</dbReference>
<dbReference type="Proteomes" id="UP000245539">
    <property type="component" value="Unassembled WGS sequence"/>
</dbReference>
<feature type="chain" id="PRO_5016360263" description="DUF4360 domain-containing protein" evidence="1">
    <location>
        <begin position="27"/>
        <end position="193"/>
    </location>
</feature>
<comment type="caution">
    <text evidence="2">The sequence shown here is derived from an EMBL/GenBank/DDBJ whole genome shotgun (WGS) entry which is preliminary data.</text>
</comment>
<feature type="signal peptide" evidence="1">
    <location>
        <begin position="1"/>
        <end position="26"/>
    </location>
</feature>
<dbReference type="Pfam" id="PF14273">
    <property type="entry name" value="DUF4360"/>
    <property type="match status" value="1"/>
</dbReference>
<keyword evidence="3" id="KW-1185">Reference proteome</keyword>
<protein>
    <recommendedName>
        <fullName evidence="4">DUF4360 domain-containing protein</fullName>
    </recommendedName>
</protein>
<dbReference type="AlphaFoldDB" id="A0A317C1M2"/>
<evidence type="ECO:0000256" key="1">
    <source>
        <dbReference type="SAM" id="SignalP"/>
    </source>
</evidence>
<keyword evidence="1" id="KW-0732">Signal</keyword>
<evidence type="ECO:0008006" key="4">
    <source>
        <dbReference type="Google" id="ProtNLM"/>
    </source>
</evidence>
<proteinExistence type="predicted"/>
<sequence length="193" mass="20688">MKSLQKIGVIAATTVLNMAMSTSASAADVTFGSPAKFKGTGCPGRSTVEVVGENTANLIVLFGQYDAGNGKPSASGLGRSACSFAIPINVLRGFQISAVTVDWETYTEGRGQLKRKFFLSGRPWNNWQTTNLSSGNRTVRDNLVHASFATGCNGGRYTMRINSQVRANSGSYAAVDSVDLNNRIIFKIKFKKC</sequence>
<reference evidence="2 3" key="1">
    <citation type="submission" date="2018-05" db="EMBL/GenBank/DDBJ databases">
        <title>Leucothrix arctica sp. nov., isolated from Arctic seawater.</title>
        <authorList>
            <person name="Choi A."/>
            <person name="Baek K."/>
        </authorList>
    </citation>
    <scope>NUCLEOTIDE SEQUENCE [LARGE SCALE GENOMIC DNA]</scope>
    <source>
        <strain evidence="2 3">JCM 18388</strain>
    </source>
</reference>
<evidence type="ECO:0000313" key="2">
    <source>
        <dbReference type="EMBL" id="PWQ92534.1"/>
    </source>
</evidence>
<accession>A0A317C1M2</accession>
<evidence type="ECO:0000313" key="3">
    <source>
        <dbReference type="Proteomes" id="UP000245539"/>
    </source>
</evidence>
<organism evidence="2 3">
    <name type="scientific">Leucothrix pacifica</name>
    <dbReference type="NCBI Taxonomy" id="1247513"/>
    <lineage>
        <taxon>Bacteria</taxon>
        <taxon>Pseudomonadati</taxon>
        <taxon>Pseudomonadota</taxon>
        <taxon>Gammaproteobacteria</taxon>
        <taxon>Thiotrichales</taxon>
        <taxon>Thiotrichaceae</taxon>
        <taxon>Leucothrix</taxon>
    </lineage>
</organism>
<gene>
    <name evidence="2" type="ORF">DKW60_20635</name>
</gene>
<dbReference type="EMBL" id="QGKM01000084">
    <property type="protein sequence ID" value="PWQ92534.1"/>
    <property type="molecule type" value="Genomic_DNA"/>
</dbReference>
<dbReference type="OrthoDB" id="482707at2"/>
<name>A0A317C1M2_9GAMM</name>
<dbReference type="InterPro" id="IPR025649">
    <property type="entry name" value="DUF4360"/>
</dbReference>